<dbReference type="PRINTS" id="PR00111">
    <property type="entry name" value="ABHYDROLASE"/>
</dbReference>
<dbReference type="InterPro" id="IPR000073">
    <property type="entry name" value="AB_hydrolase_1"/>
</dbReference>
<dbReference type="InterPro" id="IPR050266">
    <property type="entry name" value="AB_hydrolase_sf"/>
</dbReference>
<gene>
    <name evidence="3" type="ORF">JNB85_08010</name>
</gene>
<organism evidence="3 4">
    <name type="scientific">Rhizobium mesosinicum</name>
    <dbReference type="NCBI Taxonomy" id="335017"/>
    <lineage>
        <taxon>Bacteria</taxon>
        <taxon>Pseudomonadati</taxon>
        <taxon>Pseudomonadota</taxon>
        <taxon>Alphaproteobacteria</taxon>
        <taxon>Hyphomicrobiales</taxon>
        <taxon>Rhizobiaceae</taxon>
        <taxon>Rhizobium/Agrobacterium group</taxon>
        <taxon>Rhizobium</taxon>
    </lineage>
</organism>
<keyword evidence="4" id="KW-1185">Reference proteome</keyword>
<accession>A0ABS7GQY3</accession>
<reference evidence="3 4" key="1">
    <citation type="journal article" date="2021" name="MBio">
        <title>Poor Competitiveness of Bradyrhizobium in Pigeon Pea Root Colonization in Indian Soils.</title>
        <authorList>
            <person name="Chalasani D."/>
            <person name="Basu A."/>
            <person name="Pullabhotla S.V.S.R.N."/>
            <person name="Jorrin B."/>
            <person name="Neal A.L."/>
            <person name="Poole P.S."/>
            <person name="Podile A.R."/>
            <person name="Tkacz A."/>
        </authorList>
    </citation>
    <scope>NUCLEOTIDE SEQUENCE [LARGE SCALE GENOMIC DNA]</scope>
    <source>
        <strain evidence="3 4">HU56</strain>
    </source>
</reference>
<protein>
    <submittedName>
        <fullName evidence="3">Alpha/beta hydrolase</fullName>
    </submittedName>
</protein>
<name>A0ABS7GQY3_9HYPH</name>
<dbReference type="EMBL" id="JAEUAK010000003">
    <property type="protein sequence ID" value="MBW9052358.1"/>
    <property type="molecule type" value="Genomic_DNA"/>
</dbReference>
<comment type="caution">
    <text evidence="3">The sequence shown here is derived from an EMBL/GenBank/DDBJ whole genome shotgun (WGS) entry which is preliminary data.</text>
</comment>
<dbReference type="PANTHER" id="PTHR43798:SF31">
    <property type="entry name" value="AB HYDROLASE SUPERFAMILY PROTEIN YCLE"/>
    <property type="match status" value="1"/>
</dbReference>
<dbReference type="PANTHER" id="PTHR43798">
    <property type="entry name" value="MONOACYLGLYCEROL LIPASE"/>
    <property type="match status" value="1"/>
</dbReference>
<evidence type="ECO:0000256" key="1">
    <source>
        <dbReference type="ARBA" id="ARBA00022801"/>
    </source>
</evidence>
<dbReference type="Pfam" id="PF12697">
    <property type="entry name" value="Abhydrolase_6"/>
    <property type="match status" value="1"/>
</dbReference>
<dbReference type="GO" id="GO:0016787">
    <property type="term" value="F:hydrolase activity"/>
    <property type="evidence" value="ECO:0007669"/>
    <property type="project" value="UniProtKB-KW"/>
</dbReference>
<sequence>MNIKANGIDIHFEDRGVGDQALVFLHYWGGTSRTWDSVIEALKSEVRSVAFDARGWGKSDRPASGYDIVTMADDVEATIAALELKDYVLVGHSMGGKVAQLLASRQPAGLTGLVLVAPSPAQGKSLPEDIREGMKAAYVAAESTAWTIDNVLAELPLSRALRQQVIEDSVGGAMVAKEYWPAAAIAEDVSADLECINVPVLVIGGEKDKVDSIELLETVVVPSLPRAQLTVIPGVGHLSPLEAPKEIASRIDTFLAGRAEGAPGPEDVATSFDSGERRQYRRQCIAPLR</sequence>
<feature type="domain" description="AB hydrolase-1" evidence="2">
    <location>
        <begin position="22"/>
        <end position="249"/>
    </location>
</feature>
<keyword evidence="1 3" id="KW-0378">Hydrolase</keyword>
<dbReference type="InterPro" id="IPR029058">
    <property type="entry name" value="AB_hydrolase_fold"/>
</dbReference>
<evidence type="ECO:0000313" key="4">
    <source>
        <dbReference type="Proteomes" id="UP000717752"/>
    </source>
</evidence>
<proteinExistence type="predicted"/>
<dbReference type="Proteomes" id="UP000717752">
    <property type="component" value="Unassembled WGS sequence"/>
</dbReference>
<dbReference type="SUPFAM" id="SSF53474">
    <property type="entry name" value="alpha/beta-Hydrolases"/>
    <property type="match status" value="1"/>
</dbReference>
<dbReference type="Gene3D" id="3.40.50.1820">
    <property type="entry name" value="alpha/beta hydrolase"/>
    <property type="match status" value="1"/>
</dbReference>
<evidence type="ECO:0000259" key="2">
    <source>
        <dbReference type="Pfam" id="PF12697"/>
    </source>
</evidence>
<dbReference type="RefSeq" id="WP_220333816.1">
    <property type="nucleotide sequence ID" value="NZ_JAEUAK010000003.1"/>
</dbReference>
<evidence type="ECO:0000313" key="3">
    <source>
        <dbReference type="EMBL" id="MBW9052358.1"/>
    </source>
</evidence>